<name>A0AAV9ZZG4_9AGAR</name>
<dbReference type="AlphaFoldDB" id="A0AAV9ZZG4"/>
<feature type="compositionally biased region" description="Basic and acidic residues" evidence="1">
    <location>
        <begin position="528"/>
        <end position="541"/>
    </location>
</feature>
<evidence type="ECO:0000256" key="1">
    <source>
        <dbReference type="SAM" id="MobiDB-lite"/>
    </source>
</evidence>
<dbReference type="EMBL" id="JAWWNJ010000096">
    <property type="protein sequence ID" value="KAK6996608.1"/>
    <property type="molecule type" value="Genomic_DNA"/>
</dbReference>
<reference evidence="2 3" key="1">
    <citation type="journal article" date="2024" name="J Genomics">
        <title>Draft genome sequencing and assembly of Favolaschia claudopus CIRM-BRFM 2984 isolated from oak limbs.</title>
        <authorList>
            <person name="Navarro D."/>
            <person name="Drula E."/>
            <person name="Chaduli D."/>
            <person name="Cazenave R."/>
            <person name="Ahrendt S."/>
            <person name="Wang J."/>
            <person name="Lipzen A."/>
            <person name="Daum C."/>
            <person name="Barry K."/>
            <person name="Grigoriev I.V."/>
            <person name="Favel A."/>
            <person name="Rosso M.N."/>
            <person name="Martin F."/>
        </authorList>
    </citation>
    <scope>NUCLEOTIDE SEQUENCE [LARGE SCALE GENOMIC DNA]</scope>
    <source>
        <strain evidence="2 3">CIRM-BRFM 2984</strain>
    </source>
</reference>
<protein>
    <submittedName>
        <fullName evidence="2">Uncharacterized protein</fullName>
    </submittedName>
</protein>
<proteinExistence type="predicted"/>
<evidence type="ECO:0000313" key="2">
    <source>
        <dbReference type="EMBL" id="KAK6996608.1"/>
    </source>
</evidence>
<keyword evidence="3" id="KW-1185">Reference proteome</keyword>
<feature type="region of interest" description="Disordered" evidence="1">
    <location>
        <begin position="526"/>
        <end position="624"/>
    </location>
</feature>
<accession>A0AAV9ZZG4</accession>
<dbReference type="Proteomes" id="UP001362999">
    <property type="component" value="Unassembled WGS sequence"/>
</dbReference>
<evidence type="ECO:0000313" key="3">
    <source>
        <dbReference type="Proteomes" id="UP001362999"/>
    </source>
</evidence>
<sequence length="789" mass="86655">MPLAPPLDESGLNAVRVSPSIPPPSHLLLHGQNSSSECAHTASLATSGQSDSAIALLACSKASENNQIPSLPFPNSFLHPIPPPEPESHRITHTRGPWHHTSSLRGDFDPDPRNAYVSLQLAWLPYTLPAGHPAPKYRTSCYAKPPCSSPSFSPTAWPSLPIRPTPHLPFTPPLKLVLQASRIIARLIPQLIKDKEKASKPQSVHKLQVEDLLTRQTSAALAGLHLNGEAAIYVLSVYLQVRLGRQLHSLPLTLAIREIVLSDQRLSTEFFFSKSHFFLSKCLLFTGEKLDKATKEFNPYSVAASLFAALIYGSVTPLAKTCMVRRAAGSHIAFWTLQPNISTRSESCVLTAIDNAMLVLMLNSALHLDRVPTTTVPGLLVNDPRTQSLLAAEPRQEDREILYNHKDGAANYTLSHLTLPATSSSISTPFVPAQALLIVYDYNDNPQFSHLISLPASWEPPIVNQSGLCGCPLHRLPMSATANPTTFAPAGRNRDEFQDSLSDLVQIVISGQAPLHEANQLYANEAETASRDKDAAEHENAKQGNSPTIDPDLEDSNLEMPPPPDGHDVQEEEQREEQADTPLANALSGGKCKAPTYNSGNENEQDKKAIGPSRASNPSKEERELQVSLKDSPHLFINLTIHYKYADDAVHAVQVPYHVLRLDAGGQVISTETKVYAHLRTCISNRKIALLPSRPPRGERSSVICALDGSQQLKFAAAQIESTVQKGKAAFAKELEFFAGAQIDWFDVPGYYSNMLCDHNVPDGYNFEMFFFLQQERSDWRHVKPILTS</sequence>
<gene>
    <name evidence="2" type="ORF">R3P38DRAFT_3221649</name>
</gene>
<comment type="caution">
    <text evidence="2">The sequence shown here is derived from an EMBL/GenBank/DDBJ whole genome shotgun (WGS) entry which is preliminary data.</text>
</comment>
<organism evidence="2 3">
    <name type="scientific">Favolaschia claudopus</name>
    <dbReference type="NCBI Taxonomy" id="2862362"/>
    <lineage>
        <taxon>Eukaryota</taxon>
        <taxon>Fungi</taxon>
        <taxon>Dikarya</taxon>
        <taxon>Basidiomycota</taxon>
        <taxon>Agaricomycotina</taxon>
        <taxon>Agaricomycetes</taxon>
        <taxon>Agaricomycetidae</taxon>
        <taxon>Agaricales</taxon>
        <taxon>Marasmiineae</taxon>
        <taxon>Mycenaceae</taxon>
        <taxon>Favolaschia</taxon>
    </lineage>
</organism>